<dbReference type="Gene3D" id="3.40.35.10">
    <property type="entry name" value="Phosphotransferase system, sorbose subfamily IIB component"/>
    <property type="match status" value="1"/>
</dbReference>
<dbReference type="InterPro" id="IPR036667">
    <property type="entry name" value="PTS_IIB_sorbose-sp_sf"/>
</dbReference>
<keyword evidence="5" id="KW-0808">Transferase</keyword>
<dbReference type="PROSITE" id="PS51101">
    <property type="entry name" value="PTS_EIIB_TYPE_4"/>
    <property type="match status" value="1"/>
</dbReference>
<dbReference type="OrthoDB" id="9788818at2"/>
<evidence type="ECO:0000256" key="3">
    <source>
        <dbReference type="ARBA" id="ARBA00022490"/>
    </source>
</evidence>
<dbReference type="GO" id="GO:0008982">
    <property type="term" value="F:protein-N(PI)-phosphohistidine-sugar phosphotransferase activity"/>
    <property type="evidence" value="ECO:0007669"/>
    <property type="project" value="InterPro"/>
</dbReference>
<evidence type="ECO:0000313" key="12">
    <source>
        <dbReference type="Proteomes" id="UP000480929"/>
    </source>
</evidence>
<organism evidence="9 11">
    <name type="scientific">Holdemania massiliensis</name>
    <dbReference type="NCBI Taxonomy" id="1468449"/>
    <lineage>
        <taxon>Bacteria</taxon>
        <taxon>Bacillati</taxon>
        <taxon>Bacillota</taxon>
        <taxon>Erysipelotrichia</taxon>
        <taxon>Erysipelotrichales</taxon>
        <taxon>Erysipelotrichaceae</taxon>
        <taxon>Holdemania</taxon>
    </lineage>
</organism>
<evidence type="ECO:0000256" key="2">
    <source>
        <dbReference type="ARBA" id="ARBA00022448"/>
    </source>
</evidence>
<reference evidence="11 12" key="1">
    <citation type="journal article" date="2019" name="Nat. Med.">
        <title>A library of human gut bacterial isolates paired with longitudinal multiomics data enables mechanistic microbiome research.</title>
        <authorList>
            <person name="Poyet M."/>
            <person name="Groussin M."/>
            <person name="Gibbons S.M."/>
            <person name="Avila-Pacheco J."/>
            <person name="Jiang X."/>
            <person name="Kearney S.M."/>
            <person name="Perrotta A.R."/>
            <person name="Berdy B."/>
            <person name="Zhao S."/>
            <person name="Lieberman T.D."/>
            <person name="Swanson P.K."/>
            <person name="Smith M."/>
            <person name="Roesemann S."/>
            <person name="Alexander J.E."/>
            <person name="Rich S.A."/>
            <person name="Livny J."/>
            <person name="Vlamakis H."/>
            <person name="Clish C."/>
            <person name="Bullock K."/>
            <person name="Deik A."/>
            <person name="Scott J."/>
            <person name="Pierce K.A."/>
            <person name="Xavier R.J."/>
            <person name="Alm E.J."/>
        </authorList>
    </citation>
    <scope>NUCLEOTIDE SEQUENCE [LARGE SCALE GENOMIC DNA]</scope>
    <source>
        <strain evidence="9 11">BIOML-A4</strain>
        <strain evidence="10 12">BIOML-A5</strain>
    </source>
</reference>
<dbReference type="SUPFAM" id="SSF52728">
    <property type="entry name" value="PTS IIb component"/>
    <property type="match status" value="1"/>
</dbReference>
<dbReference type="AlphaFoldDB" id="A0A6N7S781"/>
<comment type="subcellular location">
    <subcellularLocation>
        <location evidence="1">Cytoplasm</location>
    </subcellularLocation>
</comment>
<evidence type="ECO:0000259" key="8">
    <source>
        <dbReference type="PROSITE" id="PS51101"/>
    </source>
</evidence>
<name>A0A6N7S781_9FIRM</name>
<evidence type="ECO:0000313" key="11">
    <source>
        <dbReference type="Proteomes" id="UP000433575"/>
    </source>
</evidence>
<dbReference type="GO" id="GO:0009401">
    <property type="term" value="P:phosphoenolpyruvate-dependent sugar phosphotransferase system"/>
    <property type="evidence" value="ECO:0007669"/>
    <property type="project" value="UniProtKB-KW"/>
</dbReference>
<evidence type="ECO:0000256" key="1">
    <source>
        <dbReference type="ARBA" id="ARBA00004496"/>
    </source>
</evidence>
<keyword evidence="4" id="KW-0762">Sugar transport</keyword>
<keyword evidence="3" id="KW-0963">Cytoplasm</keyword>
<evidence type="ECO:0000256" key="5">
    <source>
        <dbReference type="ARBA" id="ARBA00022679"/>
    </source>
</evidence>
<evidence type="ECO:0000313" key="10">
    <source>
        <dbReference type="EMBL" id="MSC33486.1"/>
    </source>
</evidence>
<dbReference type="Proteomes" id="UP000433575">
    <property type="component" value="Unassembled WGS sequence"/>
</dbReference>
<protein>
    <submittedName>
        <fullName evidence="9">PTS mannose/fructose/sorbose transporter subunit IIB</fullName>
    </submittedName>
</protein>
<feature type="domain" description="PTS EIIB type-4" evidence="8">
    <location>
        <begin position="1"/>
        <end position="160"/>
    </location>
</feature>
<dbReference type="GO" id="GO:0016301">
    <property type="term" value="F:kinase activity"/>
    <property type="evidence" value="ECO:0007669"/>
    <property type="project" value="UniProtKB-KW"/>
</dbReference>
<dbReference type="Pfam" id="PF03830">
    <property type="entry name" value="PTSIIB_sorb"/>
    <property type="match status" value="1"/>
</dbReference>
<dbReference type="EMBL" id="WKPJ01000015">
    <property type="protein sequence ID" value="MSA89731.1"/>
    <property type="molecule type" value="Genomic_DNA"/>
</dbReference>
<sequence length="160" mass="18266">MIRQVSVDDRLLHGQVAFYWTSYYNLDTILVLNDEAANDEFTKMILGLAKPREVRLQIAEVEAGFEIVQKQLESPENVLIIVGSLFDANQVLEHFHQLKTLNLGGLRMRPNGKILNERTALTSEDIAICRRLLERKITITVRHSPEVTESLLNENGLKQL</sequence>
<dbReference type="EMBL" id="WKPI01000017">
    <property type="protein sequence ID" value="MSC33486.1"/>
    <property type="molecule type" value="Genomic_DNA"/>
</dbReference>
<keyword evidence="6" id="KW-0598">Phosphotransferase system</keyword>
<dbReference type="GO" id="GO:0005737">
    <property type="term" value="C:cytoplasm"/>
    <property type="evidence" value="ECO:0007669"/>
    <property type="project" value="UniProtKB-SubCell"/>
</dbReference>
<evidence type="ECO:0000256" key="6">
    <source>
        <dbReference type="ARBA" id="ARBA00022683"/>
    </source>
</evidence>
<dbReference type="GeneID" id="42456793"/>
<evidence type="ECO:0000256" key="4">
    <source>
        <dbReference type="ARBA" id="ARBA00022597"/>
    </source>
</evidence>
<evidence type="ECO:0000256" key="7">
    <source>
        <dbReference type="ARBA" id="ARBA00022777"/>
    </source>
</evidence>
<keyword evidence="12" id="KW-1185">Reference proteome</keyword>
<dbReference type="Proteomes" id="UP000480929">
    <property type="component" value="Unassembled WGS sequence"/>
</dbReference>
<dbReference type="RefSeq" id="WP_020224972.1">
    <property type="nucleotide sequence ID" value="NZ_AP031450.1"/>
</dbReference>
<comment type="caution">
    <text evidence="9">The sequence shown here is derived from an EMBL/GenBank/DDBJ whole genome shotgun (WGS) entry which is preliminary data.</text>
</comment>
<proteinExistence type="predicted"/>
<keyword evidence="7" id="KW-0418">Kinase</keyword>
<gene>
    <name evidence="10" type="ORF">GKD88_10175</name>
    <name evidence="9" type="ORF">GKE08_10375</name>
</gene>
<accession>A0A6N7S781</accession>
<dbReference type="InterPro" id="IPR004720">
    <property type="entry name" value="PTS_IIB_sorbose-sp"/>
</dbReference>
<keyword evidence="2" id="KW-0813">Transport</keyword>
<evidence type="ECO:0000313" key="9">
    <source>
        <dbReference type="EMBL" id="MSA89731.1"/>
    </source>
</evidence>